<dbReference type="PROSITE" id="PS00922">
    <property type="entry name" value="TRANSGLYCOSYLASE"/>
    <property type="match status" value="1"/>
</dbReference>
<feature type="chain" id="PRO_5012213419" evidence="2">
    <location>
        <begin position="27"/>
        <end position="312"/>
    </location>
</feature>
<dbReference type="Gene3D" id="1.25.40.10">
    <property type="entry name" value="Tetratricopeptide repeat domain"/>
    <property type="match status" value="1"/>
</dbReference>
<feature type="domain" description="Transglycosylase SLT" evidence="3">
    <location>
        <begin position="161"/>
        <end position="260"/>
    </location>
</feature>
<evidence type="ECO:0000256" key="1">
    <source>
        <dbReference type="ARBA" id="ARBA00007734"/>
    </source>
</evidence>
<comment type="caution">
    <text evidence="4">The sequence shown here is derived from an EMBL/GenBank/DDBJ whole genome shotgun (WGS) entry which is preliminary data.</text>
</comment>
<evidence type="ECO:0000313" key="4">
    <source>
        <dbReference type="EMBL" id="OQW87845.1"/>
    </source>
</evidence>
<proteinExistence type="inferred from homology"/>
<dbReference type="EMBL" id="MTEI01000006">
    <property type="protein sequence ID" value="OQW87845.1"/>
    <property type="molecule type" value="Genomic_DNA"/>
</dbReference>
<keyword evidence="2" id="KW-0732">Signal</keyword>
<dbReference type="SUPFAM" id="SSF81901">
    <property type="entry name" value="HCP-like"/>
    <property type="match status" value="1"/>
</dbReference>
<evidence type="ECO:0000259" key="3">
    <source>
        <dbReference type="Pfam" id="PF01464"/>
    </source>
</evidence>
<dbReference type="CDD" id="cd00254">
    <property type="entry name" value="LT-like"/>
    <property type="match status" value="1"/>
</dbReference>
<dbReference type="Pfam" id="PF01464">
    <property type="entry name" value="SLT"/>
    <property type="match status" value="1"/>
</dbReference>
<dbReference type="InterPro" id="IPR008258">
    <property type="entry name" value="Transglycosylase_SLT_dom_1"/>
</dbReference>
<sequence length="312" mass="33900">MLSTSLLRSFCLPLLAGALCAPACLAQDNAPGGAAQASLFAQALAYENGEGVRRDPLLAANLYCEAARQGDRDAQYNLGWMYANGRGVPRHDGRAAYLFQAAAEQGIETARRLADKFADVLPDMPDCMREPEPLPVELQMATWTPVDYSLIAPKSIFKLVGQMAPRFQVAPQLALAIIAAESNFNPQAVSPKNAQGLMQLIPETSARFNVKNAFDPAQNIRGGLTYLRWLLAYFEGDVALVAAAYNAGEGTVDRYKGVPPYLETRNYVKRVLRAFGGSHHPFEGKVSSPSLVMKNLKPQSTYKPKQALALVP</sequence>
<dbReference type="InterPro" id="IPR011990">
    <property type="entry name" value="TPR-like_helical_dom_sf"/>
</dbReference>
<accession>A0A1W9KTN8</accession>
<dbReference type="GO" id="GO:0000270">
    <property type="term" value="P:peptidoglycan metabolic process"/>
    <property type="evidence" value="ECO:0007669"/>
    <property type="project" value="InterPro"/>
</dbReference>
<organism evidence="4 5">
    <name type="scientific">Rhodoferax ferrireducens</name>
    <dbReference type="NCBI Taxonomy" id="192843"/>
    <lineage>
        <taxon>Bacteria</taxon>
        <taxon>Pseudomonadati</taxon>
        <taxon>Pseudomonadota</taxon>
        <taxon>Betaproteobacteria</taxon>
        <taxon>Burkholderiales</taxon>
        <taxon>Comamonadaceae</taxon>
        <taxon>Rhodoferax</taxon>
    </lineage>
</organism>
<dbReference type="AlphaFoldDB" id="A0A1W9KTN8"/>
<evidence type="ECO:0000256" key="2">
    <source>
        <dbReference type="SAM" id="SignalP"/>
    </source>
</evidence>
<dbReference type="SUPFAM" id="SSF53955">
    <property type="entry name" value="Lysozyme-like"/>
    <property type="match status" value="1"/>
</dbReference>
<dbReference type="InterPro" id="IPR000189">
    <property type="entry name" value="Transglyc_AS"/>
</dbReference>
<dbReference type="PANTHER" id="PTHR37423">
    <property type="entry name" value="SOLUBLE LYTIC MUREIN TRANSGLYCOSYLASE-RELATED"/>
    <property type="match status" value="1"/>
</dbReference>
<evidence type="ECO:0000313" key="5">
    <source>
        <dbReference type="Proteomes" id="UP000192505"/>
    </source>
</evidence>
<protein>
    <submittedName>
        <fullName evidence="4">Lytic transglycosylase</fullName>
    </submittedName>
</protein>
<dbReference type="Proteomes" id="UP000192505">
    <property type="component" value="Unassembled WGS sequence"/>
</dbReference>
<dbReference type="Gene3D" id="1.10.530.10">
    <property type="match status" value="1"/>
</dbReference>
<feature type="signal peptide" evidence="2">
    <location>
        <begin position="1"/>
        <end position="26"/>
    </location>
</feature>
<comment type="similarity">
    <text evidence="1">Belongs to the transglycosylase Slt family.</text>
</comment>
<dbReference type="GO" id="GO:0008933">
    <property type="term" value="F:peptidoglycan lytic transglycosylase activity"/>
    <property type="evidence" value="ECO:0007669"/>
    <property type="project" value="InterPro"/>
</dbReference>
<reference evidence="4 5" key="1">
    <citation type="submission" date="2017-01" db="EMBL/GenBank/DDBJ databases">
        <title>Novel large sulfur bacteria in the metagenomes of groundwater-fed chemosynthetic microbial mats in the Lake Huron basin.</title>
        <authorList>
            <person name="Sharrar A.M."/>
            <person name="Flood B.E."/>
            <person name="Bailey J.V."/>
            <person name="Jones D.S."/>
            <person name="Biddanda B."/>
            <person name="Ruberg S.A."/>
            <person name="Marcus D.N."/>
            <person name="Dick G.J."/>
        </authorList>
    </citation>
    <scope>NUCLEOTIDE SEQUENCE [LARGE SCALE GENOMIC DNA]</scope>
    <source>
        <strain evidence="4">A7</strain>
    </source>
</reference>
<dbReference type="Pfam" id="PF08238">
    <property type="entry name" value="Sel1"/>
    <property type="match status" value="2"/>
</dbReference>
<name>A0A1W9KTN8_9BURK</name>
<dbReference type="GO" id="GO:0016020">
    <property type="term" value="C:membrane"/>
    <property type="evidence" value="ECO:0007669"/>
    <property type="project" value="InterPro"/>
</dbReference>
<dbReference type="InterPro" id="IPR006597">
    <property type="entry name" value="Sel1-like"/>
</dbReference>
<dbReference type="SMART" id="SM00671">
    <property type="entry name" value="SEL1"/>
    <property type="match status" value="2"/>
</dbReference>
<dbReference type="PANTHER" id="PTHR37423:SF2">
    <property type="entry name" value="MEMBRANE-BOUND LYTIC MUREIN TRANSGLYCOSYLASE C"/>
    <property type="match status" value="1"/>
</dbReference>
<dbReference type="InterPro" id="IPR023346">
    <property type="entry name" value="Lysozyme-like_dom_sf"/>
</dbReference>
<gene>
    <name evidence="4" type="ORF">BWK72_11070</name>
</gene>